<organism evidence="5 6">
    <name type="scientific">Anopheles christyi</name>
    <dbReference type="NCBI Taxonomy" id="43041"/>
    <lineage>
        <taxon>Eukaryota</taxon>
        <taxon>Metazoa</taxon>
        <taxon>Ecdysozoa</taxon>
        <taxon>Arthropoda</taxon>
        <taxon>Hexapoda</taxon>
        <taxon>Insecta</taxon>
        <taxon>Pterygota</taxon>
        <taxon>Neoptera</taxon>
        <taxon>Endopterygota</taxon>
        <taxon>Diptera</taxon>
        <taxon>Nematocera</taxon>
        <taxon>Culicoidea</taxon>
        <taxon>Culicidae</taxon>
        <taxon>Anophelinae</taxon>
        <taxon>Anopheles</taxon>
    </lineage>
</organism>
<feature type="region of interest" description="Disordered" evidence="3">
    <location>
        <begin position="2279"/>
        <end position="2306"/>
    </location>
</feature>
<evidence type="ECO:0000256" key="2">
    <source>
        <dbReference type="SAM" id="Coils"/>
    </source>
</evidence>
<feature type="compositionally biased region" description="Polar residues" evidence="3">
    <location>
        <begin position="106"/>
        <end position="124"/>
    </location>
</feature>
<feature type="compositionally biased region" description="Polar residues" evidence="3">
    <location>
        <begin position="1560"/>
        <end position="1586"/>
    </location>
</feature>
<feature type="compositionally biased region" description="Basic residues" evidence="3">
    <location>
        <begin position="1138"/>
        <end position="1147"/>
    </location>
</feature>
<feature type="compositionally biased region" description="Low complexity" evidence="3">
    <location>
        <begin position="2190"/>
        <end position="2236"/>
    </location>
</feature>
<dbReference type="VEuPathDB" id="VectorBase:ACHR004047"/>
<feature type="compositionally biased region" description="Basic and acidic residues" evidence="3">
    <location>
        <begin position="975"/>
        <end position="988"/>
    </location>
</feature>
<feature type="region of interest" description="Disordered" evidence="3">
    <location>
        <begin position="1263"/>
        <end position="1314"/>
    </location>
</feature>
<feature type="compositionally biased region" description="Low complexity" evidence="3">
    <location>
        <begin position="284"/>
        <end position="310"/>
    </location>
</feature>
<dbReference type="PANTHER" id="PTHR14038">
    <property type="entry name" value="BAT2 HLA-B-ASSOCIATED TRANSCRIPT 2"/>
    <property type="match status" value="1"/>
</dbReference>
<feature type="compositionally biased region" description="Low complexity" evidence="3">
    <location>
        <begin position="2040"/>
        <end position="2078"/>
    </location>
</feature>
<keyword evidence="1" id="KW-0597">Phosphoprotein</keyword>
<feature type="region of interest" description="Disordered" evidence="3">
    <location>
        <begin position="1914"/>
        <end position="1944"/>
    </location>
</feature>
<reference evidence="6" key="1">
    <citation type="submission" date="2013-03" db="EMBL/GenBank/DDBJ databases">
        <title>The Genome Sequence of Anopheles christyi ACHKN1017.</title>
        <authorList>
            <consortium name="The Broad Institute Genomics Platform"/>
            <person name="Neafsey D.E."/>
            <person name="Besansky N."/>
            <person name="Walker B."/>
            <person name="Young S.K."/>
            <person name="Zeng Q."/>
            <person name="Gargeya S."/>
            <person name="Fitzgerald M."/>
            <person name="Haas B."/>
            <person name="Abouelleil A."/>
            <person name="Allen A.W."/>
            <person name="Alvarado L."/>
            <person name="Arachchi H.M."/>
            <person name="Berlin A.M."/>
            <person name="Chapman S.B."/>
            <person name="Gainer-Dewar J."/>
            <person name="Goldberg J."/>
            <person name="Griggs A."/>
            <person name="Gujja S."/>
            <person name="Hansen M."/>
            <person name="Howarth C."/>
            <person name="Imamovic A."/>
            <person name="Ireland A."/>
            <person name="Larimer J."/>
            <person name="McCowan C."/>
            <person name="Murphy C."/>
            <person name="Pearson M."/>
            <person name="Poon T.W."/>
            <person name="Priest M."/>
            <person name="Roberts A."/>
            <person name="Saif S."/>
            <person name="Shea T."/>
            <person name="Sisk P."/>
            <person name="Sykes S."/>
            <person name="Wortman J."/>
            <person name="Nusbaum C."/>
            <person name="Birren B."/>
        </authorList>
    </citation>
    <scope>NUCLEOTIDE SEQUENCE [LARGE SCALE GENOMIC DNA]</scope>
    <source>
        <strain evidence="6">ACHKN1017</strain>
    </source>
</reference>
<feature type="region of interest" description="Disordered" evidence="3">
    <location>
        <begin position="29"/>
        <end position="124"/>
    </location>
</feature>
<dbReference type="GO" id="GO:0030154">
    <property type="term" value="P:cell differentiation"/>
    <property type="evidence" value="ECO:0007669"/>
    <property type="project" value="TreeGrafter"/>
</dbReference>
<dbReference type="InterPro" id="IPR033184">
    <property type="entry name" value="PRRC2"/>
</dbReference>
<feature type="compositionally biased region" description="Low complexity" evidence="3">
    <location>
        <begin position="2646"/>
        <end position="2660"/>
    </location>
</feature>
<feature type="region of interest" description="Disordered" evidence="3">
    <location>
        <begin position="2521"/>
        <end position="2548"/>
    </location>
</feature>
<feature type="compositionally biased region" description="Polar residues" evidence="3">
    <location>
        <begin position="2589"/>
        <end position="2599"/>
    </location>
</feature>
<feature type="compositionally biased region" description="Basic and acidic residues" evidence="3">
    <location>
        <begin position="840"/>
        <end position="873"/>
    </location>
</feature>
<feature type="compositionally biased region" description="Polar residues" evidence="3">
    <location>
        <begin position="874"/>
        <end position="895"/>
    </location>
</feature>
<feature type="compositionally biased region" description="Polar residues" evidence="3">
    <location>
        <begin position="1292"/>
        <end position="1313"/>
    </location>
</feature>
<feature type="compositionally biased region" description="Polar residues" evidence="3">
    <location>
        <begin position="1599"/>
        <end position="1617"/>
    </location>
</feature>
<feature type="compositionally biased region" description="Basic and acidic residues" evidence="3">
    <location>
        <begin position="1588"/>
        <end position="1598"/>
    </location>
</feature>
<dbReference type="Proteomes" id="UP000075881">
    <property type="component" value="Unassembled WGS sequence"/>
</dbReference>
<feature type="compositionally biased region" description="Basic and acidic residues" evidence="3">
    <location>
        <begin position="1411"/>
        <end position="1435"/>
    </location>
</feature>
<feature type="region of interest" description="Disordered" evidence="3">
    <location>
        <begin position="1992"/>
        <end position="2236"/>
    </location>
</feature>
<feature type="region of interest" description="Disordered" evidence="3">
    <location>
        <begin position="2565"/>
        <end position="2678"/>
    </location>
</feature>
<feature type="region of interest" description="Disordered" evidence="3">
    <location>
        <begin position="225"/>
        <end position="258"/>
    </location>
</feature>
<evidence type="ECO:0000313" key="5">
    <source>
        <dbReference type="EnsemblMetazoa" id="ACHR004047-PA"/>
    </source>
</evidence>
<feature type="compositionally biased region" description="Basic and acidic residues" evidence="3">
    <location>
        <begin position="670"/>
        <end position="683"/>
    </location>
</feature>
<feature type="compositionally biased region" description="Polar residues" evidence="3">
    <location>
        <begin position="80"/>
        <end position="98"/>
    </location>
</feature>
<dbReference type="Pfam" id="PF07001">
    <property type="entry name" value="BAT2_N"/>
    <property type="match status" value="1"/>
</dbReference>
<feature type="compositionally biased region" description="Polar residues" evidence="3">
    <location>
        <begin position="1048"/>
        <end position="1059"/>
    </location>
</feature>
<keyword evidence="6" id="KW-1185">Reference proteome</keyword>
<accession>A0A182JZW5</accession>
<feature type="compositionally biased region" description="Low complexity" evidence="3">
    <location>
        <begin position="936"/>
        <end position="948"/>
    </location>
</feature>
<feature type="compositionally biased region" description="Gly residues" evidence="3">
    <location>
        <begin position="361"/>
        <end position="373"/>
    </location>
</feature>
<feature type="region of interest" description="Disordered" evidence="3">
    <location>
        <begin position="719"/>
        <end position="744"/>
    </location>
</feature>
<feature type="region of interest" description="Disordered" evidence="3">
    <location>
        <begin position="1467"/>
        <end position="1547"/>
    </location>
</feature>
<feature type="compositionally biased region" description="Polar residues" evidence="3">
    <location>
        <begin position="323"/>
        <end position="336"/>
    </location>
</feature>
<keyword evidence="2" id="KW-0175">Coiled coil</keyword>
<feature type="compositionally biased region" description="Basic residues" evidence="3">
    <location>
        <begin position="2177"/>
        <end position="2189"/>
    </location>
</feature>
<dbReference type="STRING" id="43041.A0A182JZW5"/>
<dbReference type="CDD" id="cd22249">
    <property type="entry name" value="UDM1_RNF168_RNF169-like"/>
    <property type="match status" value="1"/>
</dbReference>
<feature type="compositionally biased region" description="Polar residues" evidence="3">
    <location>
        <begin position="2565"/>
        <end position="2581"/>
    </location>
</feature>
<dbReference type="PANTHER" id="PTHR14038:SF0">
    <property type="entry name" value="LP18708P"/>
    <property type="match status" value="1"/>
</dbReference>
<feature type="region of interest" description="Disordered" evidence="3">
    <location>
        <begin position="550"/>
        <end position="569"/>
    </location>
</feature>
<feature type="compositionally biased region" description="Polar residues" evidence="3">
    <location>
        <begin position="172"/>
        <end position="187"/>
    </location>
</feature>
<feature type="compositionally biased region" description="Polar residues" evidence="3">
    <location>
        <begin position="146"/>
        <end position="155"/>
    </location>
</feature>
<feature type="compositionally biased region" description="Low complexity" evidence="3">
    <location>
        <begin position="2087"/>
        <end position="2176"/>
    </location>
</feature>
<reference evidence="5" key="2">
    <citation type="submission" date="2020-05" db="UniProtKB">
        <authorList>
            <consortium name="EnsemblMetazoa"/>
        </authorList>
    </citation>
    <scope>IDENTIFICATION</scope>
    <source>
        <strain evidence="5">ACHKN1017</strain>
    </source>
</reference>
<feature type="region of interest" description="Disordered" evidence="3">
    <location>
        <begin position="653"/>
        <end position="683"/>
    </location>
</feature>
<feature type="compositionally biased region" description="Polar residues" evidence="3">
    <location>
        <begin position="1330"/>
        <end position="1343"/>
    </location>
</feature>
<feature type="compositionally biased region" description="Polar residues" evidence="3">
    <location>
        <begin position="904"/>
        <end position="920"/>
    </location>
</feature>
<dbReference type="InterPro" id="IPR009738">
    <property type="entry name" value="BAT2_N"/>
</dbReference>
<feature type="compositionally biased region" description="Polar residues" evidence="3">
    <location>
        <begin position="1380"/>
        <end position="1392"/>
    </location>
</feature>
<evidence type="ECO:0000256" key="3">
    <source>
        <dbReference type="SAM" id="MobiDB-lite"/>
    </source>
</evidence>
<feature type="compositionally biased region" description="Low complexity" evidence="3">
    <location>
        <begin position="2600"/>
        <end position="2639"/>
    </location>
</feature>
<evidence type="ECO:0000256" key="1">
    <source>
        <dbReference type="ARBA" id="ARBA00022553"/>
    </source>
</evidence>
<sequence length="2771" mass="297907">MSTLGGSRGERNAKPKFAALDINKLYITSRGESLEPSAQKSAVPRKHGMQSLGKVPTARRPPANLPSLKAEVGNPGDPSGTWTSDHNEGQYVSHSPNHSTEEVNKPSISNSTTQRHNLSLNSSKQGELTWNTNEFPSLDGTGPYGGNTNKSQQFQDHYPGVSQANHPIDAMSHTQQKGTSARGTSIATEDIDGGGLGGSNNCQVISSQSSPLPPQFRALLPPFMQRGSDNVLTGNETEGGSPSLPIPTQTTHFSTASGVCNDSKNNNIALNAANSYNMDNRKISNTGGTNSSSHKSNSNEDNSNSNSVGTVNTVTNVTKMSNQFSKAQPSSLSVHSQQQQNNRIGGGNPYSSMPTPRGGRVIKGGNVGTGSDGGNERTSGTAYNDNNHQNVNRRGGSNHPPRYANRGTTGGSYNSPIGNMRGNGGGNVIGSVDVGSPSGFHDDNRNSHPPYGSNVLAEQEVVMRPIIRDEELQRLEAIAQDEGWAKDYEFDYNQKLEFSDDESETNQAPTAMNEKNVTMVTTDKNFITFKAEKELEQERFEKKDRMLDVGTTNRDRDHANQDPNCNSMQTNGSSGIRGLVGDGSAINVNISVGGLDAAEAKERLKQRREEDQKREIERKQAAARKLQELEEKLSRKKIDESIDIKPGNIDISKSGGIASTSSVASASGSRMEEEKAKESVSDHSSERIISVKIRGKSGERANLKDTRYEFGIGGSRHDRETANLSGSTSSNWDMPGFSKTFQSNLPPRFQKRKLERNTSGTNLVTSNNSTGGQIIPRIGNNYSSGNTGPIANNSGSEIKSGIPFAQQYDPRFIHNQQTYGKGSNTMASSRRSAPGTAGSVRDRDERQRHQYETREHNQREVIKGRKDSVEDSNRFSSSASGGTQDASGNVHTKQNAGGRITPQLVRSLSESSNRKTSVSSDDNHHHTGQPHHKSSNRNASSNASVSGNYGREMSWDMEEEKGSSASSPASFSGSDLHRETPPRSDSDLPKQILNRAKEINPQTSSDTIKDDKMSYKRIMKNVDCEANQNEEEVQRSEHMSSDGAVTLEDNSGGSSNTSLDPEDNSLGTAMDKQSKVSRSDDLSCFAMGETNEKENVEANQNECLKEDTTNAETSHPSRSLGSTDDKKQISPTTPPHQQHQHSLKKKSAATIQQTHSRDNRRHDSRGGSRGGGYSGGFHRGDGAGSVSNTNRGGTMNWNRSRGGNRIGGASRGYNQDCWSESEFSEESFDEQSKHITHQKLYNHSMTGAPGVQSTVSTDTIVAGGSKEGFVPRGEPSRRGRGGGNVGSIVPVVTSSSANNRQKQQGNFPGSISSIEGGVTINKKIEVYGRPNSSKSPFSASTGNADDRHHVGETLNSATTTSSVVPPPAGDDRAVHKSMRPISSSDSHIVNTGRSEDVLPLEQEKTTSTIGEGKHSAIDIRNDESHSREDSHKSDGRSNVTYNRLAIETSDECDSNKSTSAGTLIDDTKTKTTKHGSSTALQQQSKNLSSISGSTGNVNSMDSNSRGNSAGASVGNFRGGSNNAMPPRKQQSVSRSQGTKLSNDATSDSLVAAGNLNSSLTTVTSMSNNDNADKPTGTTVTRSSTLSAEGERSCIDQRHLQQQSVTDKLTASSTVSAKTDNDKHHLDGNNPPVNAIIFENTNFKSGVSVLSGSNSNTLVGDCGGAVGGDVSISNLRRQQSSSGAINVGSKVNPSLMNEKVIAGSANAVGSLMKSQQSLISNASAHRPATSTSVTTSNEGVLQHNIIGNSQRTVLSGGVTKQQSSTIMTSSLQGIPFQKSETDYKDVKPYAFETDISHLIDGDKGIKQQSAVSTGLCLSKSIEVDGSGSSHGGVSTSVQNMISPSTADLNMKIASVKKVWEMPTVPEQTGPPTVNSGAVSSGTCNVANEHSVSGGGSVASGNNVHLKSNFVRAQNTHHQTQYQHPHPGSGGHHTHQTHGTHSSYGAAFGSEADSLVEHFNNSNSVCNVPNTTGSNNGCDMNSGITLNNECNEPSNAGYGLSHHHSQQQPAKPHQQTQTHQLQQQHPHQQQDLHHQRQVHNIQESSQSSSQQHTQQPQKQLQQHPSQHSLQQHSQQLQRQQQQHKDQPQHIHQMQQLHQQSQQQHKPQTQSQAQSQSHPSSQPQSQSLPQSQAQTSQSQTQLQMSSQSQMKGQQPPQQQPQQLSQQLPQQLQQSQSQQHPHSHQHQQQHQSHKQSQLQQQLQPHPGQQHSQQLQQSHHQQPLQLQHQQQTQQAQQQHVSSVNVQQHQAAVAVTMGLNKHPVADVLAAAVAANNVNVCKVKPTQQSSGGGMHQSNSMGLSPPPQMQSGSIPSAPQPFYPAQYGVSAIPSPPAVLYNSAAAAAAMNSQGGLYNAFQIEPSGRSQFSQFPGHYGTSGTTGPYNTYMTATPTNMQAGPTPEMFQSLTSQFRMGSVQSPYSQTTQMGNPNTMLISSNNNSLMSSSVKSSTQQIGAIGQPKPNGGGSVNQPPYGQQYLNMFPPAPLQNTAANYYSNSGGGQNAFFGTGGATGAATQSAYGIPATAVAASNMFGGHGGQNPSNNPQPPPPQQQMPNYSSQFLNSPLLAATNPTMGQQQYRGAPNNTSQHSGANAAGYIKSNQSPQSSHIQQQQQQQQQQDTWDLQNQLMQHQQQISNPQQQSAPPQQQPLLSAGPGSQQQSQGNQHSSNHTRNILPVNQGHNHLVGCSSGTAGNGNTVIVSVEIPVIMQYAFLHNLKDLLLLEHDIHLQFKGLRAFLIHRFKVCNNIISKDVVVQSVMASRRWQIVQVRRPGVVHLMLHKE</sequence>
<feature type="compositionally biased region" description="Polar residues" evidence="3">
    <location>
        <begin position="227"/>
        <end position="258"/>
    </location>
</feature>
<protein>
    <submittedName>
        <fullName evidence="5">BAT2_N domain-containing protein</fullName>
    </submittedName>
</protein>
<dbReference type="EnsemblMetazoa" id="ACHR004047-RA">
    <property type="protein sequence ID" value="ACHR004047-PA"/>
    <property type="gene ID" value="ACHR004047"/>
</dbReference>
<feature type="region of interest" description="Disordered" evidence="3">
    <location>
        <begin position="1560"/>
        <end position="1627"/>
    </location>
</feature>
<feature type="compositionally biased region" description="Polar residues" evidence="3">
    <location>
        <begin position="816"/>
        <end position="831"/>
    </location>
</feature>
<feature type="compositionally biased region" description="Low complexity" evidence="3">
    <location>
        <begin position="2004"/>
        <end position="2025"/>
    </location>
</feature>
<proteinExistence type="predicted"/>
<feature type="compositionally biased region" description="Basic and acidic residues" evidence="3">
    <location>
        <begin position="550"/>
        <end position="560"/>
    </location>
</feature>
<feature type="region of interest" description="Disordered" evidence="3">
    <location>
        <begin position="1327"/>
        <end position="1440"/>
    </location>
</feature>
<feature type="compositionally biased region" description="Basic residues" evidence="3">
    <location>
        <begin position="926"/>
        <end position="935"/>
    </location>
</feature>
<feature type="compositionally biased region" description="Low complexity" evidence="3">
    <location>
        <begin position="1914"/>
        <end position="1925"/>
    </location>
</feature>
<name>A0A182JZW5_9DIPT</name>
<feature type="compositionally biased region" description="Polar residues" evidence="3">
    <location>
        <begin position="1518"/>
        <end position="1547"/>
    </location>
</feature>
<feature type="compositionally biased region" description="Low complexity" evidence="3">
    <location>
        <begin position="963"/>
        <end position="974"/>
    </location>
</feature>
<feature type="compositionally biased region" description="Polar residues" evidence="3">
    <location>
        <begin position="1110"/>
        <end position="1122"/>
    </location>
</feature>
<feature type="compositionally biased region" description="Gly residues" evidence="3">
    <location>
        <begin position="1167"/>
        <end position="1177"/>
    </location>
</feature>
<feature type="region of interest" description="Disordered" evidence="3">
    <location>
        <begin position="136"/>
        <end position="210"/>
    </location>
</feature>
<feature type="coiled-coil region" evidence="2">
    <location>
        <begin position="595"/>
        <end position="639"/>
    </location>
</feature>
<evidence type="ECO:0000313" key="6">
    <source>
        <dbReference type="Proteomes" id="UP000075881"/>
    </source>
</evidence>
<feature type="compositionally biased region" description="Polar residues" evidence="3">
    <location>
        <begin position="2279"/>
        <end position="2294"/>
    </location>
</feature>
<feature type="compositionally biased region" description="Polar residues" evidence="3">
    <location>
        <begin position="199"/>
        <end position="210"/>
    </location>
</feature>
<feature type="compositionally biased region" description="Low complexity" evidence="3">
    <location>
        <begin position="654"/>
        <end position="669"/>
    </location>
</feature>
<evidence type="ECO:0000259" key="4">
    <source>
        <dbReference type="Pfam" id="PF07001"/>
    </source>
</evidence>
<feature type="domain" description="BAT2 N-terminal" evidence="4">
    <location>
        <begin position="1"/>
        <end position="130"/>
    </location>
</feature>
<feature type="compositionally biased region" description="Basic and acidic residues" evidence="3">
    <location>
        <begin position="1155"/>
        <end position="1166"/>
    </location>
</feature>
<feature type="region of interest" description="Disordered" evidence="3">
    <location>
        <begin position="323"/>
        <end position="453"/>
    </location>
</feature>
<feature type="compositionally biased region" description="Polar residues" evidence="3">
    <location>
        <begin position="722"/>
        <end position="732"/>
    </location>
</feature>
<feature type="compositionally biased region" description="Polar residues" evidence="3">
    <location>
        <begin position="1353"/>
        <end position="1363"/>
    </location>
</feature>
<feature type="compositionally biased region" description="Polar residues" evidence="3">
    <location>
        <begin position="1185"/>
        <end position="1201"/>
    </location>
</feature>
<feature type="region of interest" description="Disordered" evidence="3">
    <location>
        <begin position="816"/>
        <end position="1212"/>
    </location>
</feature>
<feature type="compositionally biased region" description="Polar residues" evidence="3">
    <location>
        <begin position="1474"/>
        <end position="1510"/>
    </location>
</feature>
<feature type="compositionally biased region" description="Basic and acidic residues" evidence="3">
    <location>
        <begin position="1072"/>
        <end position="1081"/>
    </location>
</feature>
<feature type="region of interest" description="Disordered" evidence="3">
    <location>
        <begin position="278"/>
        <end position="310"/>
    </location>
</feature>
<feature type="compositionally biased region" description="Polar residues" evidence="3">
    <location>
        <begin position="376"/>
        <end position="392"/>
    </location>
</feature>
<feature type="compositionally biased region" description="Basic and acidic residues" evidence="3">
    <location>
        <begin position="1393"/>
        <end position="1404"/>
    </location>
</feature>